<dbReference type="PANTHER" id="PTHR34698">
    <property type="entry name" value="5-OXOPROLINASE SUBUNIT B"/>
    <property type="match status" value="1"/>
</dbReference>
<feature type="domain" description="Carboxyltransferase" evidence="4">
    <location>
        <begin position="16"/>
        <end position="207"/>
    </location>
</feature>
<sequence length="222" mass="23090">MTVVGDGDADGAARAVSVRAFGPTALLVEVADAATALALATWVRDQGVPAAEVVPAACTVLLDGLTDRAAVARATALLHAWEPTAADAATRPGPVVEVPVVYDGPDLEAVAALWGVEPAEVVARHTRLELVSVFCGFAPGFAYLSGLPREWAVPRLDAPRPRVPAGSVALADTWCGVYPTASPGGWRLLGRTDVTLWDVHRDPPALLAPGTRVRFVEAGAHR</sequence>
<dbReference type="Gene3D" id="3.30.1360.40">
    <property type="match status" value="1"/>
</dbReference>
<dbReference type="GO" id="GO:0005524">
    <property type="term" value="F:ATP binding"/>
    <property type="evidence" value="ECO:0007669"/>
    <property type="project" value="UniProtKB-KW"/>
</dbReference>
<dbReference type="PANTHER" id="PTHR34698:SF2">
    <property type="entry name" value="5-OXOPROLINASE SUBUNIT B"/>
    <property type="match status" value="1"/>
</dbReference>
<dbReference type="SMART" id="SM00796">
    <property type="entry name" value="AHS1"/>
    <property type="match status" value="1"/>
</dbReference>
<proteinExistence type="predicted"/>
<dbReference type="InterPro" id="IPR003833">
    <property type="entry name" value="CT_C_D"/>
</dbReference>
<dbReference type="Gene3D" id="2.40.100.10">
    <property type="entry name" value="Cyclophilin-like"/>
    <property type="match status" value="1"/>
</dbReference>
<name>A0A1A9GP10_9ACTN</name>
<dbReference type="Pfam" id="PF02682">
    <property type="entry name" value="CT_C_D"/>
    <property type="match status" value="1"/>
</dbReference>
<dbReference type="InterPro" id="IPR029000">
    <property type="entry name" value="Cyclophilin-like_dom_sf"/>
</dbReference>
<keyword evidence="2" id="KW-0378">Hydrolase</keyword>
<accession>A0A1A9GP10</accession>
<keyword evidence="1" id="KW-0547">Nucleotide-binding</keyword>
<keyword evidence="6" id="KW-1185">Reference proteome</keyword>
<gene>
    <name evidence="5" type="primary">kipI</name>
    <name evidence="5" type="ORF">I601_3643</name>
</gene>
<evidence type="ECO:0000256" key="1">
    <source>
        <dbReference type="ARBA" id="ARBA00022741"/>
    </source>
</evidence>
<dbReference type="SUPFAM" id="SSF50891">
    <property type="entry name" value="Cyclophilin-like"/>
    <property type="match status" value="1"/>
</dbReference>
<dbReference type="EMBL" id="CP015079">
    <property type="protein sequence ID" value="ANH40049.1"/>
    <property type="molecule type" value="Genomic_DNA"/>
</dbReference>
<evidence type="ECO:0000313" key="5">
    <source>
        <dbReference type="EMBL" id="ANH40049.1"/>
    </source>
</evidence>
<organism evidence="5 6">
    <name type="scientific">Nocardioides dokdonensis FR1436</name>
    <dbReference type="NCBI Taxonomy" id="1300347"/>
    <lineage>
        <taxon>Bacteria</taxon>
        <taxon>Bacillati</taxon>
        <taxon>Actinomycetota</taxon>
        <taxon>Actinomycetes</taxon>
        <taxon>Propionibacteriales</taxon>
        <taxon>Nocardioidaceae</taxon>
        <taxon>Nocardioides</taxon>
    </lineage>
</organism>
<evidence type="ECO:0000256" key="3">
    <source>
        <dbReference type="ARBA" id="ARBA00022840"/>
    </source>
</evidence>
<dbReference type="SUPFAM" id="SSF160467">
    <property type="entry name" value="PH0987 N-terminal domain-like"/>
    <property type="match status" value="1"/>
</dbReference>
<dbReference type="KEGG" id="ndk:I601_3643"/>
<dbReference type="GO" id="GO:0016301">
    <property type="term" value="F:kinase activity"/>
    <property type="evidence" value="ECO:0007669"/>
    <property type="project" value="UniProtKB-KW"/>
</dbReference>
<reference evidence="5 6" key="1">
    <citation type="submission" date="2016-03" db="EMBL/GenBank/DDBJ databases">
        <title>Complete genome sequence of a soil Actinobacterium, Nocardioides dokdonensis FR1436.</title>
        <authorList>
            <person name="Kwon S.-K."/>
            <person name="Kim K."/>
            <person name="Kim J.F."/>
        </authorList>
    </citation>
    <scope>NUCLEOTIDE SEQUENCE [LARGE SCALE GENOMIC DNA]</scope>
    <source>
        <strain evidence="5 6">FR1436</strain>
    </source>
</reference>
<evidence type="ECO:0000313" key="6">
    <source>
        <dbReference type="Proteomes" id="UP000077868"/>
    </source>
</evidence>
<dbReference type="STRING" id="1300347.I601_3643"/>
<keyword evidence="5" id="KW-0418">Kinase</keyword>
<keyword evidence="5" id="KW-0808">Transferase</keyword>
<keyword evidence="3" id="KW-0067">ATP-binding</keyword>
<protein>
    <submittedName>
        <fullName evidence="5">Kinase A inhibitor</fullName>
    </submittedName>
</protein>
<dbReference type="AlphaFoldDB" id="A0A1A9GP10"/>
<evidence type="ECO:0000259" key="4">
    <source>
        <dbReference type="SMART" id="SM00796"/>
    </source>
</evidence>
<dbReference type="Proteomes" id="UP000077868">
    <property type="component" value="Chromosome"/>
</dbReference>
<dbReference type="GO" id="GO:0016787">
    <property type="term" value="F:hydrolase activity"/>
    <property type="evidence" value="ECO:0007669"/>
    <property type="project" value="UniProtKB-KW"/>
</dbReference>
<dbReference type="RefSeq" id="WP_237089462.1">
    <property type="nucleotide sequence ID" value="NZ_CP015079.1"/>
</dbReference>
<evidence type="ECO:0000256" key="2">
    <source>
        <dbReference type="ARBA" id="ARBA00022801"/>
    </source>
</evidence>
<dbReference type="PATRIC" id="fig|1300347.3.peg.3654"/>
<dbReference type="InterPro" id="IPR010016">
    <property type="entry name" value="PxpB"/>
</dbReference>